<dbReference type="GO" id="GO:0004565">
    <property type="term" value="F:beta-galactosidase activity"/>
    <property type="evidence" value="ECO:0007669"/>
    <property type="project" value="UniProtKB-EC"/>
</dbReference>
<dbReference type="InterPro" id="IPR018954">
    <property type="entry name" value="Betagal_dom2"/>
</dbReference>
<proteinExistence type="inferred from homology"/>
<reference evidence="11 12" key="1">
    <citation type="submission" date="2020-07" db="EMBL/GenBank/DDBJ databases">
        <title>Whole genome sequence of Sphingobium yanoikuyae A3.</title>
        <authorList>
            <person name="Han S.-S."/>
        </authorList>
    </citation>
    <scope>NUCLEOTIDE SEQUENCE [LARGE SCALE GENOMIC DNA]</scope>
    <source>
        <strain evidence="11 12">A3</strain>
    </source>
</reference>
<comment type="similarity">
    <text evidence="2 8">Belongs to the glycosyl hydrolase 35 family.</text>
</comment>
<evidence type="ECO:0000256" key="3">
    <source>
        <dbReference type="ARBA" id="ARBA00012756"/>
    </source>
</evidence>
<dbReference type="Proteomes" id="UP000515377">
    <property type="component" value="Chromosome"/>
</dbReference>
<evidence type="ECO:0000256" key="4">
    <source>
        <dbReference type="ARBA" id="ARBA00022729"/>
    </source>
</evidence>
<dbReference type="Gene3D" id="2.102.20.10">
    <property type="entry name" value="Beta-galactosidase, domain 2"/>
    <property type="match status" value="1"/>
</dbReference>
<keyword evidence="4 9" id="KW-0732">Signal</keyword>
<dbReference type="Pfam" id="PF01301">
    <property type="entry name" value="Glyco_hydro_35"/>
    <property type="match status" value="1"/>
</dbReference>
<evidence type="ECO:0000256" key="8">
    <source>
        <dbReference type="RuleBase" id="RU003679"/>
    </source>
</evidence>
<dbReference type="InterPro" id="IPR017853">
    <property type="entry name" value="GH"/>
</dbReference>
<evidence type="ECO:0000259" key="10">
    <source>
        <dbReference type="SMART" id="SM01029"/>
    </source>
</evidence>
<feature type="signal peptide" evidence="9">
    <location>
        <begin position="1"/>
        <end position="20"/>
    </location>
</feature>
<dbReference type="GO" id="GO:0005975">
    <property type="term" value="P:carbohydrate metabolic process"/>
    <property type="evidence" value="ECO:0007669"/>
    <property type="project" value="InterPro"/>
</dbReference>
<keyword evidence="7" id="KW-0326">Glycosidase</keyword>
<dbReference type="InterPro" id="IPR001944">
    <property type="entry name" value="Glycoside_Hdrlase_35"/>
</dbReference>
<keyword evidence="5" id="KW-0378">Hydrolase</keyword>
<organism evidence="11 12">
    <name type="scientific">Sphingobium yanoikuyae</name>
    <name type="common">Sphingomonas yanoikuyae</name>
    <dbReference type="NCBI Taxonomy" id="13690"/>
    <lineage>
        <taxon>Bacteria</taxon>
        <taxon>Pseudomonadati</taxon>
        <taxon>Pseudomonadota</taxon>
        <taxon>Alphaproteobacteria</taxon>
        <taxon>Sphingomonadales</taxon>
        <taxon>Sphingomonadaceae</taxon>
        <taxon>Sphingobium</taxon>
    </lineage>
</organism>
<dbReference type="PRINTS" id="PR00742">
    <property type="entry name" value="GLHYDRLASE35"/>
</dbReference>
<dbReference type="SMART" id="SM01029">
    <property type="entry name" value="BetaGal_dom2"/>
    <property type="match status" value="1"/>
</dbReference>
<dbReference type="InterPro" id="IPR025300">
    <property type="entry name" value="BetaGal_jelly_roll_dom"/>
</dbReference>
<dbReference type="InterPro" id="IPR036833">
    <property type="entry name" value="BetaGal_dom3_sf"/>
</dbReference>
<accession>A0A9X7UCF0</accession>
<dbReference type="InterPro" id="IPR025972">
    <property type="entry name" value="BetaGal_dom3"/>
</dbReference>
<evidence type="ECO:0000256" key="2">
    <source>
        <dbReference type="ARBA" id="ARBA00009809"/>
    </source>
</evidence>
<dbReference type="InterPro" id="IPR037110">
    <property type="entry name" value="Betagal_dom2_sf"/>
</dbReference>
<dbReference type="InterPro" id="IPR008979">
    <property type="entry name" value="Galactose-bd-like_sf"/>
</dbReference>
<evidence type="ECO:0000256" key="6">
    <source>
        <dbReference type="ARBA" id="ARBA00023180"/>
    </source>
</evidence>
<dbReference type="SUPFAM" id="SSF51011">
    <property type="entry name" value="Glycosyl hydrolase domain"/>
    <property type="match status" value="1"/>
</dbReference>
<dbReference type="SUPFAM" id="SSF49785">
    <property type="entry name" value="Galactose-binding domain-like"/>
    <property type="match status" value="2"/>
</dbReference>
<evidence type="ECO:0000256" key="5">
    <source>
        <dbReference type="ARBA" id="ARBA00022801"/>
    </source>
</evidence>
<dbReference type="SUPFAM" id="SSF51445">
    <property type="entry name" value="(Trans)glycosidases"/>
    <property type="match status" value="1"/>
</dbReference>
<evidence type="ECO:0000256" key="1">
    <source>
        <dbReference type="ARBA" id="ARBA00001412"/>
    </source>
</evidence>
<feature type="chain" id="PRO_5040982690" description="beta-galactosidase" evidence="9">
    <location>
        <begin position="21"/>
        <end position="1003"/>
    </location>
</feature>
<dbReference type="Gene3D" id="2.60.120.260">
    <property type="entry name" value="Galactose-binding domain-like"/>
    <property type="match status" value="2"/>
</dbReference>
<dbReference type="InterPro" id="IPR031330">
    <property type="entry name" value="Gly_Hdrlase_35_cat"/>
</dbReference>
<dbReference type="EMBL" id="CP060122">
    <property type="protein sequence ID" value="QNG47856.1"/>
    <property type="molecule type" value="Genomic_DNA"/>
</dbReference>
<dbReference type="Pfam" id="PF13364">
    <property type="entry name" value="BetaGal_ABD2"/>
    <property type="match status" value="2"/>
</dbReference>
<evidence type="ECO:0000256" key="9">
    <source>
        <dbReference type="SAM" id="SignalP"/>
    </source>
</evidence>
<comment type="catalytic activity">
    <reaction evidence="1">
        <text>Hydrolysis of terminal non-reducing beta-D-galactose residues in beta-D-galactosides.</text>
        <dbReference type="EC" id="3.2.1.23"/>
    </reaction>
</comment>
<evidence type="ECO:0000256" key="7">
    <source>
        <dbReference type="ARBA" id="ARBA00023295"/>
    </source>
</evidence>
<dbReference type="Pfam" id="PF13363">
    <property type="entry name" value="BetaGal_dom3"/>
    <property type="match status" value="1"/>
</dbReference>
<evidence type="ECO:0000313" key="12">
    <source>
        <dbReference type="Proteomes" id="UP000515377"/>
    </source>
</evidence>
<dbReference type="Pfam" id="PF10435">
    <property type="entry name" value="BetaGal_dom2"/>
    <property type="match status" value="1"/>
</dbReference>
<dbReference type="Gene3D" id="3.20.20.80">
    <property type="entry name" value="Glycosidases"/>
    <property type="match status" value="1"/>
</dbReference>
<feature type="domain" description="Beta-galactosidase" evidence="10">
    <location>
        <begin position="397"/>
        <end position="576"/>
    </location>
</feature>
<keyword evidence="6" id="KW-0325">Glycoprotein</keyword>
<dbReference type="SUPFAM" id="SSF117100">
    <property type="entry name" value="Beta-galactosidase LacA, domain 3"/>
    <property type="match status" value="1"/>
</dbReference>
<dbReference type="AlphaFoldDB" id="A0A9X7UCF0"/>
<evidence type="ECO:0000313" key="11">
    <source>
        <dbReference type="EMBL" id="QNG47856.1"/>
    </source>
</evidence>
<gene>
    <name evidence="11" type="ORF">H3V42_09885</name>
</gene>
<dbReference type="PANTHER" id="PTHR23421">
    <property type="entry name" value="BETA-GALACTOSIDASE RELATED"/>
    <property type="match status" value="1"/>
</dbReference>
<dbReference type="EC" id="3.2.1.23" evidence="3"/>
<sequence>MRSFIAALALGTMLATPALAQQAKPTANLSAPVKTFGRVSYDARSLMIDGKRMVIWSSEFHHFRLPSPDLWRDILQKMKASGFNSVAVYFDWGFHSPKKGVYDFSGIRDIDRLLTMAEEEGLYVITRAGPYVNAELSRGGFPGWLVNQRARARTDDPDYMAAADEWLTKVNAIIAKHQINNDPSRKYGVILHQIENELAMTTPAQRRYMDHLYAKARADGITVPLFHNDQGRNGYWAPESSTVEKVVHGPNDMYAFDGYPGGTCTVEGKPTRGSAAPDWGYYGPGGAKGGASASPDTPGFLAEFGGGWFDYWGSNGGYECNAIQRGKRFQRVFYGTNLANGIGIQSFYMGYGGTSWGWLPAPVVFSSYDYGSAISEPREVREKALEMKQLGGLIASVPDMAGMIPAGTPEISSPNIQVYHNKNPETDARFLMVTHKPSNGQTSDAFSFTADLPDGRYTVPMQLNGFDAKWLVAGVTLGGQRLVYSSSELQSAQQIDGNDLILLYGRAGEPGETVLRYASAPKVTVLEGQAGSAFDPTKGDLKLDYSHQGRAVLRIEGGGRPPLTLILADEAEGARYWRAQDMLVRGPALMRSAVAKGGALALSGDTSAASPLEIWAPKAVRSVSWNGAKVTTKATAIGSIAAVQPLAGPADVMLPTLTDWRMAQGSPEAQPGFDDSGWQAIDNRSYASTTAKPDGQPNMLMDAYGFHDGDVWYRGRFTGSPDARALSLYYGAGGSGLVQAWVDGKFIGEESETPGGLPRPITTGTARFTLPAEGQAAGEHVLSVMVRNNGHNWDLDSDDFHKEARGLVSASLEGGPSGRSFAVPINWKIQGKQGGEDLPDIARGPANNGGLYGERMGWHLPGFNDVGWAKASVPATQATAGTSWYRTSFALNVPKGQDATIGLSFGDASKPRSAVRYRVLVFVNGWNMGQFIAHVGPQRTFPIPEGILNHRGQNHIALAVTSDGQPGDALETVRLVTLRNVKGGLPVQMVTAPNAPSDLKETK</sequence>
<name>A0A9X7UCF0_SPHYA</name>
<protein>
    <recommendedName>
        <fullName evidence="3">beta-galactosidase</fullName>
        <ecNumber evidence="3">3.2.1.23</ecNumber>
    </recommendedName>
</protein>